<dbReference type="Gene3D" id="3.30.70.270">
    <property type="match status" value="1"/>
</dbReference>
<dbReference type="PROSITE" id="PS50887">
    <property type="entry name" value="GGDEF"/>
    <property type="match status" value="1"/>
</dbReference>
<dbReference type="SUPFAM" id="SSF141868">
    <property type="entry name" value="EAL domain-like"/>
    <property type="match status" value="1"/>
</dbReference>
<dbReference type="PANTHER" id="PTHR33121:SF70">
    <property type="entry name" value="SIGNALING PROTEIN YKOW"/>
    <property type="match status" value="1"/>
</dbReference>
<proteinExistence type="predicted"/>
<dbReference type="Pfam" id="PF00563">
    <property type="entry name" value="EAL"/>
    <property type="match status" value="1"/>
</dbReference>
<evidence type="ECO:0000313" key="3">
    <source>
        <dbReference type="EMBL" id="TSB04747.1"/>
    </source>
</evidence>
<dbReference type="CDD" id="cd01948">
    <property type="entry name" value="EAL"/>
    <property type="match status" value="1"/>
</dbReference>
<dbReference type="Proteomes" id="UP000320160">
    <property type="component" value="Unassembled WGS sequence"/>
</dbReference>
<evidence type="ECO:0000313" key="4">
    <source>
        <dbReference type="Proteomes" id="UP000320160"/>
    </source>
</evidence>
<dbReference type="OrthoDB" id="9814202at2"/>
<gene>
    <name evidence="3" type="ORF">FOM92_04875</name>
</gene>
<dbReference type="InterPro" id="IPR029787">
    <property type="entry name" value="Nucleotide_cyclase"/>
</dbReference>
<feature type="domain" description="GGDEF" evidence="2">
    <location>
        <begin position="178"/>
        <end position="309"/>
    </location>
</feature>
<name>A0A553WJ61_9SPHN</name>
<accession>A0A553WJ61</accession>
<evidence type="ECO:0000259" key="1">
    <source>
        <dbReference type="PROSITE" id="PS50883"/>
    </source>
</evidence>
<dbReference type="SUPFAM" id="SSF55073">
    <property type="entry name" value="Nucleotide cyclase"/>
    <property type="match status" value="1"/>
</dbReference>
<dbReference type="SMART" id="SM00267">
    <property type="entry name" value="GGDEF"/>
    <property type="match status" value="1"/>
</dbReference>
<dbReference type="InterPro" id="IPR035919">
    <property type="entry name" value="EAL_sf"/>
</dbReference>
<dbReference type="AlphaFoldDB" id="A0A553WJ61"/>
<dbReference type="CDD" id="cd01949">
    <property type="entry name" value="GGDEF"/>
    <property type="match status" value="1"/>
</dbReference>
<dbReference type="InterPro" id="IPR050706">
    <property type="entry name" value="Cyclic-di-GMP_PDE-like"/>
</dbReference>
<dbReference type="InterPro" id="IPR043128">
    <property type="entry name" value="Rev_trsase/Diguanyl_cyclase"/>
</dbReference>
<dbReference type="Gene3D" id="3.20.20.450">
    <property type="entry name" value="EAL domain"/>
    <property type="match status" value="1"/>
</dbReference>
<protein>
    <submittedName>
        <fullName evidence="3">EAL domain-containing protein</fullName>
    </submittedName>
</protein>
<organism evidence="3 4">
    <name type="scientific">Sphingorhabdus contaminans</name>
    <dbReference type="NCBI Taxonomy" id="1343899"/>
    <lineage>
        <taxon>Bacteria</taxon>
        <taxon>Pseudomonadati</taxon>
        <taxon>Pseudomonadota</taxon>
        <taxon>Alphaproteobacteria</taxon>
        <taxon>Sphingomonadales</taxon>
        <taxon>Sphingomonadaceae</taxon>
        <taxon>Sphingorhabdus</taxon>
    </lineage>
</organism>
<evidence type="ECO:0000259" key="2">
    <source>
        <dbReference type="PROSITE" id="PS50887"/>
    </source>
</evidence>
<comment type="caution">
    <text evidence="3">The sequence shown here is derived from an EMBL/GenBank/DDBJ whole genome shotgun (WGS) entry which is preliminary data.</text>
</comment>
<reference evidence="3 4" key="1">
    <citation type="submission" date="2019-07" db="EMBL/GenBank/DDBJ databases">
        <authorList>
            <person name="Park M."/>
        </authorList>
    </citation>
    <scope>NUCLEOTIDE SEQUENCE [LARGE SCALE GENOMIC DNA]</scope>
    <source>
        <strain evidence="3 4">KCTC32445</strain>
    </source>
</reference>
<dbReference type="InterPro" id="IPR001633">
    <property type="entry name" value="EAL_dom"/>
</dbReference>
<dbReference type="InterPro" id="IPR000160">
    <property type="entry name" value="GGDEF_dom"/>
</dbReference>
<dbReference type="PANTHER" id="PTHR33121">
    <property type="entry name" value="CYCLIC DI-GMP PHOSPHODIESTERASE PDEF"/>
    <property type="match status" value="1"/>
</dbReference>
<dbReference type="GO" id="GO:0071111">
    <property type="term" value="F:cyclic-guanylate-specific phosphodiesterase activity"/>
    <property type="evidence" value="ECO:0007669"/>
    <property type="project" value="InterPro"/>
</dbReference>
<dbReference type="EMBL" id="VKKU01000001">
    <property type="protein sequence ID" value="TSB04747.1"/>
    <property type="molecule type" value="Genomic_DNA"/>
</dbReference>
<dbReference type="RefSeq" id="WP_143775665.1">
    <property type="nucleotide sequence ID" value="NZ_VKKU01000001.1"/>
</dbReference>
<dbReference type="PROSITE" id="PS50883">
    <property type="entry name" value="EAL"/>
    <property type="match status" value="1"/>
</dbReference>
<feature type="domain" description="EAL" evidence="1">
    <location>
        <begin position="318"/>
        <end position="574"/>
    </location>
</feature>
<dbReference type="Pfam" id="PF00990">
    <property type="entry name" value="GGDEF"/>
    <property type="match status" value="1"/>
</dbReference>
<dbReference type="SMART" id="SM00052">
    <property type="entry name" value="EAL"/>
    <property type="match status" value="1"/>
</dbReference>
<sequence length="579" mass="64250">MKHIIRRDIAELSPFSAKLPKVASLNQVDPRLEYGWLASLPIAGAIFRLQADRVEYVLSNPKFDELALGFERESGLDLGTLADRAFSMVDEGRETHFECWQSPDPVNKRELEISIARFGINGSMILLSMVDRTAEATSRLNLRREMLSDSLTGFCNRTGFEEEIENRLETLVESGSAKGYAIILIDLARFSRINESAGAMVGDELIITVARRLNSRIRSNEILCRLGGNEFALFVQMDDDTVNVRHIAQRLTDAFLKPCQLSSLEIQVDCAAAAAIGRVGSDDPMDTLRHAQIALKKAKFTKSFELYTPGTVDTARRRFSMETDLRRALQMGELELHYQPLVDLDTGLLSGFEALARWQHADLGAISPVDFIPVAEESGLIVPLGRWALEEAAKTIALWDERMLGQQDFRISVNMSAVQIQRDDVVEAVSSALRGSNIAGNRMTLELTESAFINDPEGAKRLLDDLKSLDTNLAMDDFGTGYSNLAYLQQLPIDVLKIDRSFVSEMMVNKDKRAIVRTVLSLARALGMKTTAEGIESSEISEVLRRLGCSVGQGYYFARPMTSDAAYAFLVADKSSPTI</sequence>
<dbReference type="NCBIfam" id="TIGR00254">
    <property type="entry name" value="GGDEF"/>
    <property type="match status" value="1"/>
</dbReference>
<keyword evidence="4" id="KW-1185">Reference proteome</keyword>